<feature type="domain" description="Aminotransferase class V" evidence="2">
    <location>
        <begin position="62"/>
        <end position="238"/>
    </location>
</feature>
<name>A0A3E2HQF5_SCYLI</name>
<feature type="non-terminal residue" evidence="3">
    <location>
        <position position="436"/>
    </location>
</feature>
<dbReference type="EMBL" id="NCSJ02000010">
    <property type="protein sequence ID" value="RFU35281.1"/>
    <property type="molecule type" value="Genomic_DNA"/>
</dbReference>
<comment type="caution">
    <text evidence="3">The sequence shown here is derived from an EMBL/GenBank/DDBJ whole genome shotgun (WGS) entry which is preliminary data.</text>
</comment>
<dbReference type="Pfam" id="PF00266">
    <property type="entry name" value="Aminotran_5"/>
    <property type="match status" value="1"/>
</dbReference>
<organism evidence="3 4">
    <name type="scientific">Scytalidium lignicola</name>
    <name type="common">Hyphomycete</name>
    <dbReference type="NCBI Taxonomy" id="5539"/>
    <lineage>
        <taxon>Eukaryota</taxon>
        <taxon>Fungi</taxon>
        <taxon>Dikarya</taxon>
        <taxon>Ascomycota</taxon>
        <taxon>Pezizomycotina</taxon>
        <taxon>Leotiomycetes</taxon>
        <taxon>Leotiomycetes incertae sedis</taxon>
        <taxon>Scytalidium</taxon>
    </lineage>
</organism>
<feature type="non-terminal residue" evidence="3">
    <location>
        <position position="1"/>
    </location>
</feature>
<dbReference type="AlphaFoldDB" id="A0A3E2HQF5"/>
<dbReference type="PANTHER" id="PTHR43092">
    <property type="entry name" value="L-CYSTEINE DESULFHYDRASE"/>
    <property type="match status" value="1"/>
</dbReference>
<dbReference type="InterPro" id="IPR015421">
    <property type="entry name" value="PyrdxlP-dep_Trfase_major"/>
</dbReference>
<evidence type="ECO:0000313" key="3">
    <source>
        <dbReference type="EMBL" id="RFU35281.1"/>
    </source>
</evidence>
<gene>
    <name evidence="3" type="ORF">B7463_g1030</name>
</gene>
<dbReference type="InterPro" id="IPR000192">
    <property type="entry name" value="Aminotrans_V_dom"/>
</dbReference>
<sequence length="436" mass="49219">MTVKPPFGRSMRQVHFRFHPSYTPLNHGSFGAFPDVVQQHQDALTKLCHERPDTFIVYDLPNLVDQSRQAIAPLLGVDVEEVVFVPNATTAVNTVLRNLKWEKGDVVIHFSTIYGACHKTLASIQEQEPLETVCIDLEYPIEDDEIVKRLKAAVKTVRSEGKNVRLAMFDTVLTFPGARMPWEVLVKACKEMDVLSLIDGAHGIGQIDLTHLGSVGPDFFVSNCHKWLYTPRGCAIFHVPLRNQHLIRTSLPTSHGYQYLSGPPDQTRKSRFVYLFEFVATTDYTPYFCVPTAIKFRQEVCGGEEAIRKYCFNLAKVGGKRVAEILGTQVMDTESGTMRGCCFANIELPVKFKAIQGEGSETEGSNKIFSTADAGKIQKWLNLTAVKEFDTYLQIAFHADILWVRLSAQIYLEEDSFEWIGFRLKELCERVNKGEV</sequence>
<evidence type="ECO:0000256" key="1">
    <source>
        <dbReference type="ARBA" id="ARBA00022898"/>
    </source>
</evidence>
<dbReference type="PANTHER" id="PTHR43092:SF2">
    <property type="entry name" value="HERCYNYLCYSTEINE SULFOXIDE LYASE"/>
    <property type="match status" value="1"/>
</dbReference>
<evidence type="ECO:0000313" key="4">
    <source>
        <dbReference type="Proteomes" id="UP000258309"/>
    </source>
</evidence>
<keyword evidence="1" id="KW-0663">Pyridoxal phosphate</keyword>
<dbReference type="STRING" id="5539.A0A3E2HQF5"/>
<keyword evidence="4" id="KW-1185">Reference proteome</keyword>
<dbReference type="OMA" id="EFAHHDG"/>
<dbReference type="Gene3D" id="3.40.640.10">
    <property type="entry name" value="Type I PLP-dependent aspartate aminotransferase-like (Major domain)"/>
    <property type="match status" value="1"/>
</dbReference>
<proteinExistence type="predicted"/>
<dbReference type="SUPFAM" id="SSF53383">
    <property type="entry name" value="PLP-dependent transferases"/>
    <property type="match status" value="1"/>
</dbReference>
<accession>A0A3E2HQF5</accession>
<reference evidence="3 4" key="1">
    <citation type="submission" date="2018-05" db="EMBL/GenBank/DDBJ databases">
        <title>Draft genome sequence of Scytalidium lignicola DSM 105466, a ubiquitous saprotrophic fungus.</title>
        <authorList>
            <person name="Buettner E."/>
            <person name="Gebauer A.M."/>
            <person name="Hofrichter M."/>
            <person name="Liers C."/>
            <person name="Kellner H."/>
        </authorList>
    </citation>
    <scope>NUCLEOTIDE SEQUENCE [LARGE SCALE GENOMIC DNA]</scope>
    <source>
        <strain evidence="3 4">DSM 105466</strain>
    </source>
</reference>
<dbReference type="Proteomes" id="UP000258309">
    <property type="component" value="Unassembled WGS sequence"/>
</dbReference>
<dbReference type="OrthoDB" id="5978656at2759"/>
<evidence type="ECO:0000259" key="2">
    <source>
        <dbReference type="Pfam" id="PF00266"/>
    </source>
</evidence>
<protein>
    <recommendedName>
        <fullName evidence="2">Aminotransferase class V domain-containing protein</fullName>
    </recommendedName>
</protein>
<dbReference type="InterPro" id="IPR015424">
    <property type="entry name" value="PyrdxlP-dep_Trfase"/>
</dbReference>